<comment type="caution">
    <text evidence="1">The sequence shown here is derived from an EMBL/GenBank/DDBJ whole genome shotgun (WGS) entry which is preliminary data.</text>
</comment>
<gene>
    <name evidence="1" type="ORF">AV530_017831</name>
</gene>
<dbReference type="EMBL" id="LSYS01008704">
    <property type="protein sequence ID" value="OPJ68065.1"/>
    <property type="molecule type" value="Genomic_DNA"/>
</dbReference>
<sequence length="80" mass="9366">MSYRKHPVCFLRALTTHLAWHRRVLRCFSCLLARCWCGGFLPWENVPKKSLKALNCNIIQLQIPPGIHQERRAPTQLQTL</sequence>
<evidence type="ECO:0000313" key="1">
    <source>
        <dbReference type="EMBL" id="OPJ68065.1"/>
    </source>
</evidence>
<name>A0A1V4J7Q0_PATFA</name>
<keyword evidence="2" id="KW-1185">Reference proteome</keyword>
<reference evidence="1 2" key="1">
    <citation type="submission" date="2016-02" db="EMBL/GenBank/DDBJ databases">
        <title>Band-tailed pigeon sequencing and assembly.</title>
        <authorList>
            <person name="Soares A.E."/>
            <person name="Novak B.J."/>
            <person name="Rice E.S."/>
            <person name="O'Connell B."/>
            <person name="Chang D."/>
            <person name="Weber S."/>
            <person name="Shapiro B."/>
        </authorList>
    </citation>
    <scope>NUCLEOTIDE SEQUENCE [LARGE SCALE GENOMIC DNA]</scope>
    <source>
        <strain evidence="1">BTP2013</strain>
        <tissue evidence="1">Blood</tissue>
    </source>
</reference>
<proteinExistence type="predicted"/>
<dbReference type="Proteomes" id="UP000190648">
    <property type="component" value="Unassembled WGS sequence"/>
</dbReference>
<accession>A0A1V4J7Q0</accession>
<organism evidence="1 2">
    <name type="scientific">Patagioenas fasciata monilis</name>
    <dbReference type="NCBI Taxonomy" id="372326"/>
    <lineage>
        <taxon>Eukaryota</taxon>
        <taxon>Metazoa</taxon>
        <taxon>Chordata</taxon>
        <taxon>Craniata</taxon>
        <taxon>Vertebrata</taxon>
        <taxon>Euteleostomi</taxon>
        <taxon>Archelosauria</taxon>
        <taxon>Archosauria</taxon>
        <taxon>Dinosauria</taxon>
        <taxon>Saurischia</taxon>
        <taxon>Theropoda</taxon>
        <taxon>Coelurosauria</taxon>
        <taxon>Aves</taxon>
        <taxon>Neognathae</taxon>
        <taxon>Neoaves</taxon>
        <taxon>Columbimorphae</taxon>
        <taxon>Columbiformes</taxon>
        <taxon>Columbidae</taxon>
        <taxon>Patagioenas</taxon>
    </lineage>
</organism>
<evidence type="ECO:0000313" key="2">
    <source>
        <dbReference type="Proteomes" id="UP000190648"/>
    </source>
</evidence>
<protein>
    <submittedName>
        <fullName evidence="1">Uncharacterized protein</fullName>
    </submittedName>
</protein>
<dbReference type="AlphaFoldDB" id="A0A1V4J7Q0"/>